<evidence type="ECO:0000256" key="5">
    <source>
        <dbReference type="ARBA" id="ARBA00022679"/>
    </source>
</evidence>
<dbReference type="STRING" id="1121325.SAMN04515677_1247"/>
<dbReference type="InterPro" id="IPR036097">
    <property type="entry name" value="HisK_dim/P_sf"/>
</dbReference>
<dbReference type="GO" id="GO:0004721">
    <property type="term" value="F:phosphoprotein phosphatase activity"/>
    <property type="evidence" value="ECO:0007669"/>
    <property type="project" value="TreeGrafter"/>
</dbReference>
<comment type="catalytic activity">
    <reaction evidence="1">
        <text>ATP + protein L-histidine = ADP + protein N-phospho-L-histidine.</text>
        <dbReference type="EC" id="2.7.13.3"/>
    </reaction>
</comment>
<dbReference type="EC" id="2.7.13.3" evidence="3"/>
<dbReference type="Gene3D" id="1.10.287.130">
    <property type="match status" value="1"/>
</dbReference>
<organism evidence="10 11">
    <name type="scientific">Romboutsia lituseburensis DSM 797</name>
    <dbReference type="NCBI Taxonomy" id="1121325"/>
    <lineage>
        <taxon>Bacteria</taxon>
        <taxon>Bacillati</taxon>
        <taxon>Bacillota</taxon>
        <taxon>Clostridia</taxon>
        <taxon>Peptostreptococcales</taxon>
        <taxon>Peptostreptococcaceae</taxon>
        <taxon>Romboutsia</taxon>
    </lineage>
</organism>
<keyword evidence="8" id="KW-1133">Transmembrane helix</keyword>
<keyword evidence="6 10" id="KW-0418">Kinase</keyword>
<reference evidence="10 11" key="1">
    <citation type="submission" date="2016-10" db="EMBL/GenBank/DDBJ databases">
        <authorList>
            <person name="de Groot N.N."/>
        </authorList>
    </citation>
    <scope>NUCLEOTIDE SEQUENCE [LARGE SCALE GENOMIC DNA]</scope>
    <source>
        <strain evidence="10 11">DSM 797</strain>
    </source>
</reference>
<keyword evidence="8" id="KW-0472">Membrane</keyword>
<keyword evidence="4" id="KW-0597">Phosphoprotein</keyword>
<dbReference type="AlphaFoldDB" id="A0A1G9URG8"/>
<evidence type="ECO:0000256" key="4">
    <source>
        <dbReference type="ARBA" id="ARBA00022553"/>
    </source>
</evidence>
<dbReference type="SUPFAM" id="SSF55874">
    <property type="entry name" value="ATPase domain of HSP90 chaperone/DNA topoisomerase II/histidine kinase"/>
    <property type="match status" value="1"/>
</dbReference>
<dbReference type="Pfam" id="PF02518">
    <property type="entry name" value="HATPase_c"/>
    <property type="match status" value="1"/>
</dbReference>
<evidence type="ECO:0000256" key="7">
    <source>
        <dbReference type="ARBA" id="ARBA00023012"/>
    </source>
</evidence>
<dbReference type="Pfam" id="PF00512">
    <property type="entry name" value="HisKA"/>
    <property type="match status" value="1"/>
</dbReference>
<protein>
    <recommendedName>
        <fullName evidence="3">histidine kinase</fullName>
        <ecNumber evidence="3">2.7.13.3</ecNumber>
    </recommendedName>
</protein>
<dbReference type="PANTHER" id="PTHR45453">
    <property type="entry name" value="PHOSPHATE REGULON SENSOR PROTEIN PHOR"/>
    <property type="match status" value="1"/>
</dbReference>
<dbReference type="SMART" id="SM00388">
    <property type="entry name" value="HisKA"/>
    <property type="match status" value="1"/>
</dbReference>
<keyword evidence="8" id="KW-0812">Transmembrane</keyword>
<dbReference type="PANTHER" id="PTHR45453:SF1">
    <property type="entry name" value="PHOSPHATE REGULON SENSOR PROTEIN PHOR"/>
    <property type="match status" value="1"/>
</dbReference>
<keyword evidence="11" id="KW-1185">Reference proteome</keyword>
<dbReference type="SUPFAM" id="SSF47384">
    <property type="entry name" value="Homodimeric domain of signal transducing histidine kinase"/>
    <property type="match status" value="1"/>
</dbReference>
<dbReference type="InterPro" id="IPR036890">
    <property type="entry name" value="HATPase_C_sf"/>
</dbReference>
<name>A0A1G9URG8_9FIRM</name>
<dbReference type="InterPro" id="IPR050351">
    <property type="entry name" value="BphY/WalK/GraS-like"/>
</dbReference>
<dbReference type="GO" id="GO:0016036">
    <property type="term" value="P:cellular response to phosphate starvation"/>
    <property type="evidence" value="ECO:0007669"/>
    <property type="project" value="TreeGrafter"/>
</dbReference>
<gene>
    <name evidence="10" type="ORF">SAMN04515677_1247</name>
</gene>
<accession>A0A1G9URG8</accession>
<feature type="transmembrane region" description="Helical" evidence="8">
    <location>
        <begin position="6"/>
        <end position="21"/>
    </location>
</feature>
<dbReference type="GO" id="GO:0000155">
    <property type="term" value="F:phosphorelay sensor kinase activity"/>
    <property type="evidence" value="ECO:0007669"/>
    <property type="project" value="InterPro"/>
</dbReference>
<dbReference type="Gene3D" id="3.30.565.10">
    <property type="entry name" value="Histidine kinase-like ATPase, C-terminal domain"/>
    <property type="match status" value="1"/>
</dbReference>
<evidence type="ECO:0000313" key="10">
    <source>
        <dbReference type="EMBL" id="SDM62490.1"/>
    </source>
</evidence>
<dbReference type="InterPro" id="IPR005467">
    <property type="entry name" value="His_kinase_dom"/>
</dbReference>
<keyword evidence="7" id="KW-0902">Two-component regulatory system</keyword>
<evidence type="ECO:0000256" key="1">
    <source>
        <dbReference type="ARBA" id="ARBA00000085"/>
    </source>
</evidence>
<sequence length="302" mass="34997">MGVIIILSISVIILLTYLYFIKKEIKNIYKQLNEYNRGYTRKKIDISLFDRDIENLVRVINDHINISINAVIKQKNTEDELKRAIANISHDIRTPLTSILGYIQMSKREGTSHEKQLECINIAESKANTLKKILEKLFIFSIVESPEYIIELEYINLNDILYELIASFYDEFKSNGMDLNIDIKEENLIVLGNKTDIVRIIENLMTNLVKYSKGNEQIELKKVDGKGMLIISNKVENLRKEDVKLLFNRFYKQDISRNSSKSSGLGLSITKTLIEKMKGDIDAYLIDDQIYIICSWKIADLK</sequence>
<dbReference type="InterPro" id="IPR003594">
    <property type="entry name" value="HATPase_dom"/>
</dbReference>
<dbReference type="PROSITE" id="PS50109">
    <property type="entry name" value="HIS_KIN"/>
    <property type="match status" value="1"/>
</dbReference>
<dbReference type="Proteomes" id="UP000199068">
    <property type="component" value="Unassembled WGS sequence"/>
</dbReference>
<evidence type="ECO:0000313" key="11">
    <source>
        <dbReference type="Proteomes" id="UP000199068"/>
    </source>
</evidence>
<comment type="subcellular location">
    <subcellularLocation>
        <location evidence="2">Membrane</location>
    </subcellularLocation>
</comment>
<dbReference type="SMART" id="SM00387">
    <property type="entry name" value="HATPase_c"/>
    <property type="match status" value="1"/>
</dbReference>
<proteinExistence type="predicted"/>
<dbReference type="RefSeq" id="WP_242872463.1">
    <property type="nucleotide sequence ID" value="NZ_FNGW01000024.1"/>
</dbReference>
<dbReference type="GO" id="GO:0005886">
    <property type="term" value="C:plasma membrane"/>
    <property type="evidence" value="ECO:0007669"/>
    <property type="project" value="TreeGrafter"/>
</dbReference>
<evidence type="ECO:0000256" key="3">
    <source>
        <dbReference type="ARBA" id="ARBA00012438"/>
    </source>
</evidence>
<evidence type="ECO:0000259" key="9">
    <source>
        <dbReference type="PROSITE" id="PS50109"/>
    </source>
</evidence>
<evidence type="ECO:0000256" key="2">
    <source>
        <dbReference type="ARBA" id="ARBA00004370"/>
    </source>
</evidence>
<dbReference type="CDD" id="cd00082">
    <property type="entry name" value="HisKA"/>
    <property type="match status" value="1"/>
</dbReference>
<keyword evidence="5" id="KW-0808">Transferase</keyword>
<dbReference type="InterPro" id="IPR003661">
    <property type="entry name" value="HisK_dim/P_dom"/>
</dbReference>
<feature type="domain" description="Histidine kinase" evidence="9">
    <location>
        <begin position="87"/>
        <end position="281"/>
    </location>
</feature>
<evidence type="ECO:0000256" key="6">
    <source>
        <dbReference type="ARBA" id="ARBA00022777"/>
    </source>
</evidence>
<evidence type="ECO:0000256" key="8">
    <source>
        <dbReference type="SAM" id="Phobius"/>
    </source>
</evidence>
<dbReference type="EMBL" id="FNGW01000024">
    <property type="protein sequence ID" value="SDM62490.1"/>
    <property type="molecule type" value="Genomic_DNA"/>
</dbReference>